<keyword evidence="4" id="KW-1185">Reference proteome</keyword>
<feature type="region of interest" description="Disordered" evidence="1">
    <location>
        <begin position="1"/>
        <end position="73"/>
    </location>
</feature>
<keyword evidence="2" id="KW-0472">Membrane</keyword>
<evidence type="ECO:0000256" key="1">
    <source>
        <dbReference type="SAM" id="MobiDB-lite"/>
    </source>
</evidence>
<protein>
    <recommendedName>
        <fullName evidence="5">DUF4282 domain-containing protein</fullName>
    </recommendedName>
</protein>
<keyword evidence="2" id="KW-1133">Transmembrane helix</keyword>
<feature type="transmembrane region" description="Helical" evidence="2">
    <location>
        <begin position="124"/>
        <end position="146"/>
    </location>
</feature>
<evidence type="ECO:0000256" key="2">
    <source>
        <dbReference type="SAM" id="Phobius"/>
    </source>
</evidence>
<reference evidence="4" key="1">
    <citation type="journal article" date="2019" name="Int. J. Syst. Evol. Microbiol.">
        <title>The Global Catalogue of Microorganisms (GCM) 10K type strain sequencing project: providing services to taxonomists for standard genome sequencing and annotation.</title>
        <authorList>
            <consortium name="The Broad Institute Genomics Platform"/>
            <consortium name="The Broad Institute Genome Sequencing Center for Infectious Disease"/>
            <person name="Wu L."/>
            <person name="Ma J."/>
        </authorList>
    </citation>
    <scope>NUCLEOTIDE SEQUENCE [LARGE SCALE GENOMIC DNA]</scope>
    <source>
        <strain evidence="4">JCM 18302</strain>
    </source>
</reference>
<keyword evidence="2" id="KW-0812">Transmembrane</keyword>
<feature type="compositionally biased region" description="Low complexity" evidence="1">
    <location>
        <begin position="10"/>
        <end position="20"/>
    </location>
</feature>
<dbReference type="Pfam" id="PF14110">
    <property type="entry name" value="DUF4282"/>
    <property type="match status" value="1"/>
</dbReference>
<organism evidence="3 4">
    <name type="scientific">Pseudonocardia adelaidensis</name>
    <dbReference type="NCBI Taxonomy" id="648754"/>
    <lineage>
        <taxon>Bacteria</taxon>
        <taxon>Bacillati</taxon>
        <taxon>Actinomycetota</taxon>
        <taxon>Actinomycetes</taxon>
        <taxon>Pseudonocardiales</taxon>
        <taxon>Pseudonocardiaceae</taxon>
        <taxon>Pseudonocardia</taxon>
    </lineage>
</organism>
<dbReference type="Proteomes" id="UP001500804">
    <property type="component" value="Unassembled WGS sequence"/>
</dbReference>
<evidence type="ECO:0000313" key="3">
    <source>
        <dbReference type="EMBL" id="GAA5122712.1"/>
    </source>
</evidence>
<dbReference type="InterPro" id="IPR025557">
    <property type="entry name" value="DUF4282"/>
</dbReference>
<evidence type="ECO:0008006" key="5">
    <source>
        <dbReference type="Google" id="ProtNLM"/>
    </source>
</evidence>
<feature type="transmembrane region" description="Helical" evidence="2">
    <location>
        <begin position="96"/>
        <end position="118"/>
    </location>
</feature>
<dbReference type="RefSeq" id="WP_345606015.1">
    <property type="nucleotide sequence ID" value="NZ_BAABJO010000011.1"/>
</dbReference>
<dbReference type="EMBL" id="BAABJO010000011">
    <property type="protein sequence ID" value="GAA5122712.1"/>
    <property type="molecule type" value="Genomic_DNA"/>
</dbReference>
<sequence>MSNDPGAPGGEYQPGQPGQQGWQGGQQPPPYPSGFGQQQQPPPAWGGYQQPGQQQPGAFGPPPGQPGGQQAQGSSPFAALFDFEFNSFATPAVVKILYIVGMVLIGLFYIGALIGGFAQGVGPGLLALIVGGIFALFALILFRVTLEFYYALVRMSEDIHHRKE</sequence>
<comment type="caution">
    <text evidence="3">The sequence shown here is derived from an EMBL/GenBank/DDBJ whole genome shotgun (WGS) entry which is preliminary data.</text>
</comment>
<proteinExistence type="predicted"/>
<feature type="compositionally biased region" description="Low complexity" evidence="1">
    <location>
        <begin position="33"/>
        <end position="58"/>
    </location>
</feature>
<accession>A0ABP9NKX0</accession>
<name>A0ABP9NKX0_9PSEU</name>
<gene>
    <name evidence="3" type="ORF">GCM10023320_33390</name>
</gene>
<evidence type="ECO:0000313" key="4">
    <source>
        <dbReference type="Proteomes" id="UP001500804"/>
    </source>
</evidence>